<dbReference type="AlphaFoldDB" id="A0A9Q4TB50"/>
<organism evidence="3 4">
    <name type="scientific">Cronobacter dublinensis</name>
    <dbReference type="NCBI Taxonomy" id="413497"/>
    <lineage>
        <taxon>Bacteria</taxon>
        <taxon>Pseudomonadati</taxon>
        <taxon>Pseudomonadota</taxon>
        <taxon>Gammaproteobacteria</taxon>
        <taxon>Enterobacterales</taxon>
        <taxon>Enterobacteriaceae</taxon>
        <taxon>Cronobacter</taxon>
    </lineage>
</organism>
<evidence type="ECO:0000259" key="1">
    <source>
        <dbReference type="Pfam" id="PF18735"/>
    </source>
</evidence>
<dbReference type="InterPro" id="IPR041519">
    <property type="entry name" value="HEPN_RiboL-PSP"/>
</dbReference>
<dbReference type="Pfam" id="PF18871">
    <property type="entry name" value="HEPN_Toprim_N"/>
    <property type="match status" value="1"/>
</dbReference>
<feature type="domain" description="HEPN/Toprim N-terminal" evidence="2">
    <location>
        <begin position="1"/>
        <end position="236"/>
    </location>
</feature>
<gene>
    <name evidence="3" type="ORF">EHJ13_21455</name>
</gene>
<dbReference type="RefSeq" id="WP_105640932.1">
    <property type="nucleotide sequence ID" value="NZ_NRNP01000014.1"/>
</dbReference>
<protein>
    <recommendedName>
        <fullName evidence="5">HEPN/Toprim N-terminal domain-containing protein</fullName>
    </recommendedName>
</protein>
<comment type="caution">
    <text evidence="3">The sequence shown here is derived from an EMBL/GenBank/DDBJ whole genome shotgun (WGS) entry which is preliminary data.</text>
</comment>
<reference evidence="3" key="1">
    <citation type="submission" date="2018-11" db="EMBL/GenBank/DDBJ databases">
        <title>Genomics analysis of Putative Virulence Factors on Adhesion and Cytotoxicity for Cronobacter spp.</title>
        <authorList>
            <person name="Cui J."/>
        </authorList>
    </citation>
    <scope>NUCLEOTIDE SEQUENCE</scope>
    <source>
        <strain evidence="3">SD69</strain>
    </source>
</reference>
<evidence type="ECO:0000259" key="2">
    <source>
        <dbReference type="Pfam" id="PF18871"/>
    </source>
</evidence>
<evidence type="ECO:0000313" key="3">
    <source>
        <dbReference type="EMBL" id="NCH89977.1"/>
    </source>
</evidence>
<dbReference type="Pfam" id="PF18735">
    <property type="entry name" value="HEPN_RiboL-PSP"/>
    <property type="match status" value="1"/>
</dbReference>
<sequence>MSTWVDIEIDGFSVMSFQNHHSTWLFHDKDRVREVYGYAAGDEQARTDFIGYRTTAAIIRRRMTLAGYDLRSCEAHFREYLHKVISEVQDIIGFRKESLQNGGYPEETNTELTLDIEKYQKFVDVIKDTVLDDWIALFPQAVKLQRETGPALSFRNEIQWFEGSDVPLLCAMLSYIPLYPEYQITDLFNFPANDTDYFITAFLASCPDDAVCELNISELISAGYEADFADLEEIQQGTTVPYRNFHQSLDDLAALSTLKPVDHVLQRMCFSSVITAMEAYLSDIMKREVLQHEALKRRFVEKYSKFEKEKISVPQLYQFLDVLDKRISQELDGTSFHNIQTARKMFRDVLLIDFPEDFIIRLNRAVIRRHDIVHRNGRTIDGVPLAVTDGHVRQLMNVVLEFVQYVDKQVLDGLITTENEVS</sequence>
<dbReference type="InterPro" id="IPR041487">
    <property type="entry name" value="HEPN/Toprim-NTD1"/>
</dbReference>
<accession>A0A9Q4TB50</accession>
<evidence type="ECO:0008006" key="5">
    <source>
        <dbReference type="Google" id="ProtNLM"/>
    </source>
</evidence>
<dbReference type="EMBL" id="RPBY01000013">
    <property type="protein sequence ID" value="NCH89977.1"/>
    <property type="molecule type" value="Genomic_DNA"/>
</dbReference>
<dbReference type="Proteomes" id="UP000778262">
    <property type="component" value="Unassembled WGS sequence"/>
</dbReference>
<name>A0A9Q4TB50_9ENTR</name>
<evidence type="ECO:0000313" key="4">
    <source>
        <dbReference type="Proteomes" id="UP000778262"/>
    </source>
</evidence>
<proteinExistence type="predicted"/>
<feature type="domain" description="RiboL-PSP-HEPN" evidence="1">
    <location>
        <begin position="259"/>
        <end position="411"/>
    </location>
</feature>